<accession>A0AAV1CPN1</accession>
<sequence>MPGEDKEPRVKYHFIQRHQIKTMIPGVQISNEIVDAWAAHLNHLAPRERTKYPNIYFSSIISAQMPNNINKILLEKCFEDAIYRIGYELQCQNISNSQFDNAKQLFVPVLANEHYYLYVFNMLDGRVEVLDNMDTAIKHNIPFVAKYRETYNFLVEALARYADSQRAITAYDRLRKLKEPNIIHLPWSNSEYKTDRAVCMMCHMKTYKAGVDSYNCGIPPIGKTTRQKDAHQNKLDKLRIKYLTELLTSGINTKSMTITEGIKELHTARNP</sequence>
<keyword evidence="2" id="KW-1185">Reference proteome</keyword>
<evidence type="ECO:0000313" key="2">
    <source>
        <dbReference type="Proteomes" id="UP001161247"/>
    </source>
</evidence>
<name>A0AAV1CPN1_OLDCO</name>
<dbReference type="Gene3D" id="3.40.395.10">
    <property type="entry name" value="Adenoviral Proteinase, Chain A"/>
    <property type="match status" value="1"/>
</dbReference>
<organism evidence="1 2">
    <name type="scientific">Oldenlandia corymbosa var. corymbosa</name>
    <dbReference type="NCBI Taxonomy" id="529605"/>
    <lineage>
        <taxon>Eukaryota</taxon>
        <taxon>Viridiplantae</taxon>
        <taxon>Streptophyta</taxon>
        <taxon>Embryophyta</taxon>
        <taxon>Tracheophyta</taxon>
        <taxon>Spermatophyta</taxon>
        <taxon>Magnoliopsida</taxon>
        <taxon>eudicotyledons</taxon>
        <taxon>Gunneridae</taxon>
        <taxon>Pentapetalae</taxon>
        <taxon>asterids</taxon>
        <taxon>lamiids</taxon>
        <taxon>Gentianales</taxon>
        <taxon>Rubiaceae</taxon>
        <taxon>Rubioideae</taxon>
        <taxon>Spermacoceae</taxon>
        <taxon>Hedyotis-Oldenlandia complex</taxon>
        <taxon>Oldenlandia</taxon>
    </lineage>
</organism>
<evidence type="ECO:0000313" key="1">
    <source>
        <dbReference type="EMBL" id="CAI9097609.1"/>
    </source>
</evidence>
<gene>
    <name evidence="1" type="ORF">OLC1_LOCUS8047</name>
</gene>
<dbReference type="AlphaFoldDB" id="A0AAV1CPN1"/>
<reference evidence="1" key="1">
    <citation type="submission" date="2023-03" db="EMBL/GenBank/DDBJ databases">
        <authorList>
            <person name="Julca I."/>
        </authorList>
    </citation>
    <scope>NUCLEOTIDE SEQUENCE</scope>
</reference>
<dbReference type="Proteomes" id="UP001161247">
    <property type="component" value="Chromosome 3"/>
</dbReference>
<dbReference type="EMBL" id="OX459120">
    <property type="protein sequence ID" value="CAI9097609.1"/>
    <property type="molecule type" value="Genomic_DNA"/>
</dbReference>
<protein>
    <submittedName>
        <fullName evidence="1">OLC1v1034080C1</fullName>
    </submittedName>
</protein>
<dbReference type="InterPro" id="IPR038765">
    <property type="entry name" value="Papain-like_cys_pep_sf"/>
</dbReference>
<dbReference type="SUPFAM" id="SSF54001">
    <property type="entry name" value="Cysteine proteinases"/>
    <property type="match status" value="1"/>
</dbReference>
<proteinExistence type="predicted"/>